<sequence length="751" mass="82680">MSRTPVGMIHAFLLVAWALALALWRPVPAHNDEAYVLWAIRTHDLPGLIATGLRLDGQPPLYPVLLWAIQQLPLFRSVPMLYLIGLLLAFPFYPVMFRLARSLGGERAGISLLALLAFNPFLAGLMMFLRAYPLTLMLSALTLWLAAKADRRPTLARGLAWGLAGLALLFTFYYGVFLIAAAFIWLLRRPGAGRRRQAAWPGVILPGLAGALWAYFALAPALAIVIRHQGNPGIHPSPLEMVGNLWLTLWSGWAADARFALAAGSAMLLILAWALSIAIRRGLPALGFPLLTGSLALAGFLLVGWRYNFFAARYGVVALPSLLLALALILVHSPRRVQALAVGCAGLLGLIGLSRTILAYTALPENNPWYAEVVTALLERVAPGEVVVVQAPWHYQALLMYAPDAPWHLFDLNEEARWREALRDRPVVWLLGVPAYRGNWEVLEGALAGWIRTVEKEWPAPADAALVRYVPPPEAPSWQPLSVSFEGGLVLEAAALELQGPPGILRVGLRLRAAAPISQPYTLFVHLLDPAGRWIAGSDAEPPIPTPAMQPGASVTFWHALQVPTWLPAGVYPVTAGAYPTGSNGWPRLRTRTGEDVARLGTVSITPRPAWLDSRDGWRCGDLLLSRLTVMRLTSYRQEGPDIFPESGRPDRLWVQAAWRVEAAGAGLPEVIVETDRGVQQLAWQTSSALDVRYAAGEAVVGVWEGEIPPDLRTRRLIVRCPRGEAEIPAYTLSRQRWRWNYSWVFWNRMP</sequence>
<feature type="transmembrane region" description="Helical" evidence="1">
    <location>
        <begin position="80"/>
        <end position="100"/>
    </location>
</feature>
<dbReference type="AlphaFoldDB" id="A0A212PR18"/>
<feature type="transmembrane region" description="Helical" evidence="1">
    <location>
        <begin position="339"/>
        <end position="363"/>
    </location>
</feature>
<evidence type="ECO:0000313" key="2">
    <source>
        <dbReference type="EMBL" id="SNB49294.1"/>
    </source>
</evidence>
<dbReference type="EMBL" id="FYEK01000002">
    <property type="protein sequence ID" value="SNB49294.1"/>
    <property type="molecule type" value="Genomic_DNA"/>
</dbReference>
<feature type="transmembrane region" description="Helical" evidence="1">
    <location>
        <begin position="259"/>
        <end position="279"/>
    </location>
</feature>
<protein>
    <submittedName>
        <fullName evidence="2">Uncharacterized protein</fullName>
    </submittedName>
</protein>
<feature type="transmembrane region" description="Helical" evidence="1">
    <location>
        <begin position="199"/>
        <end position="226"/>
    </location>
</feature>
<feature type="transmembrane region" description="Helical" evidence="1">
    <location>
        <begin position="112"/>
        <end position="132"/>
    </location>
</feature>
<dbReference type="OrthoDB" id="135110at2"/>
<keyword evidence="1" id="KW-0472">Membrane</keyword>
<proteinExistence type="predicted"/>
<evidence type="ECO:0000256" key="1">
    <source>
        <dbReference type="SAM" id="Phobius"/>
    </source>
</evidence>
<keyword evidence="3" id="KW-1185">Reference proteome</keyword>
<name>A0A212PR18_9CHLR</name>
<dbReference type="InParanoid" id="A0A212PR18"/>
<gene>
    <name evidence="2" type="ORF">SAMN02746019_00029240</name>
</gene>
<reference evidence="3" key="1">
    <citation type="submission" date="2017-06" db="EMBL/GenBank/DDBJ databases">
        <authorList>
            <person name="Varghese N."/>
            <person name="Submissions S."/>
        </authorList>
    </citation>
    <scope>NUCLEOTIDE SEQUENCE [LARGE SCALE GENOMIC DNA]</scope>
    <source>
        <strain evidence="3">JAD2</strain>
    </source>
</reference>
<accession>A0A212PR18</accession>
<organism evidence="2 3">
    <name type="scientific">Thermoflexus hugenholtzii JAD2</name>
    <dbReference type="NCBI Taxonomy" id="877466"/>
    <lineage>
        <taxon>Bacteria</taxon>
        <taxon>Bacillati</taxon>
        <taxon>Chloroflexota</taxon>
        <taxon>Thermoflexia</taxon>
        <taxon>Thermoflexales</taxon>
        <taxon>Thermoflexaceae</taxon>
        <taxon>Thermoflexus</taxon>
    </lineage>
</organism>
<keyword evidence="1" id="KW-0812">Transmembrane</keyword>
<dbReference type="RefSeq" id="WP_088569784.1">
    <property type="nucleotide sequence ID" value="NZ_FYEK01000002.1"/>
</dbReference>
<feature type="transmembrane region" description="Helical" evidence="1">
    <location>
        <begin position="159"/>
        <end position="187"/>
    </location>
</feature>
<feature type="transmembrane region" description="Helical" evidence="1">
    <location>
        <begin position="311"/>
        <end position="332"/>
    </location>
</feature>
<evidence type="ECO:0000313" key="3">
    <source>
        <dbReference type="Proteomes" id="UP000197025"/>
    </source>
</evidence>
<feature type="transmembrane region" description="Helical" evidence="1">
    <location>
        <begin position="286"/>
        <end position="305"/>
    </location>
</feature>
<dbReference type="Proteomes" id="UP000197025">
    <property type="component" value="Unassembled WGS sequence"/>
</dbReference>
<keyword evidence="1" id="KW-1133">Transmembrane helix</keyword>